<dbReference type="InterPro" id="IPR019819">
    <property type="entry name" value="Carboxylesterase_B_CS"/>
</dbReference>
<evidence type="ECO:0000313" key="5">
    <source>
        <dbReference type="EMBL" id="MEJ6009842.1"/>
    </source>
</evidence>
<feature type="domain" description="Carboxylesterase type B" evidence="4">
    <location>
        <begin position="20"/>
        <end position="493"/>
    </location>
</feature>
<dbReference type="Pfam" id="PF00135">
    <property type="entry name" value="COesterase"/>
    <property type="match status" value="1"/>
</dbReference>
<dbReference type="InterPro" id="IPR019826">
    <property type="entry name" value="Carboxylesterase_B_AS"/>
</dbReference>
<dbReference type="InterPro" id="IPR002018">
    <property type="entry name" value="CarbesteraseB"/>
</dbReference>
<organism evidence="5 6">
    <name type="scientific">Novosphingobium aquae</name>
    <dbReference type="NCBI Taxonomy" id="3133435"/>
    <lineage>
        <taxon>Bacteria</taxon>
        <taxon>Pseudomonadati</taxon>
        <taxon>Pseudomonadota</taxon>
        <taxon>Alphaproteobacteria</taxon>
        <taxon>Sphingomonadales</taxon>
        <taxon>Sphingomonadaceae</taxon>
        <taxon>Novosphingobium</taxon>
    </lineage>
</organism>
<dbReference type="InterPro" id="IPR029058">
    <property type="entry name" value="AB_hydrolase_fold"/>
</dbReference>
<evidence type="ECO:0000313" key="6">
    <source>
        <dbReference type="Proteomes" id="UP001379235"/>
    </source>
</evidence>
<protein>
    <recommendedName>
        <fullName evidence="3">Carboxylic ester hydrolase</fullName>
        <ecNumber evidence="3">3.1.1.-</ecNumber>
    </recommendedName>
</protein>
<accession>A0ABU8S7A0</accession>
<dbReference type="InterPro" id="IPR050309">
    <property type="entry name" value="Type-B_Carboxylest/Lipase"/>
</dbReference>
<dbReference type="Gene3D" id="3.40.50.1820">
    <property type="entry name" value="alpha/beta hydrolase"/>
    <property type="match status" value="1"/>
</dbReference>
<dbReference type="Proteomes" id="UP001379235">
    <property type="component" value="Unassembled WGS sequence"/>
</dbReference>
<dbReference type="EMBL" id="JBBHJY010000003">
    <property type="protein sequence ID" value="MEJ6009842.1"/>
    <property type="molecule type" value="Genomic_DNA"/>
</dbReference>
<comment type="similarity">
    <text evidence="1 3">Belongs to the type-B carboxylesterase/lipase family.</text>
</comment>
<evidence type="ECO:0000259" key="4">
    <source>
        <dbReference type="Pfam" id="PF00135"/>
    </source>
</evidence>
<dbReference type="RefSeq" id="WP_339966148.1">
    <property type="nucleotide sequence ID" value="NZ_JBBHJY010000003.1"/>
</dbReference>
<keyword evidence="3" id="KW-0732">Signal</keyword>
<dbReference type="PANTHER" id="PTHR11559">
    <property type="entry name" value="CARBOXYLESTERASE"/>
    <property type="match status" value="1"/>
</dbReference>
<sequence length="519" mass="54947">MRIFPLAIAALLAASPAMADTVVSTASGTLRGKVEGGSEAFLGVPYAAPPVGEGRWRDPQPVTAWTGERDATRYGADCYQRSPGPFGPYTAEFIAGGPFSEDCLTLNIWKPAGKAKGLPVLVFIHGGAFQGGAGSLPIYNGSKLAPRRAVVVTLNYRVGVFGFLALPGLNAESTHKTSGNYGLLDQIEALRWLRQNIERFGGNPANITISGESAGAASVNHLMISPLAKGLFAKAISFSGPAMDMGLPALKQGEANGAALASRLGAASLAELRAVPSDKLLTEAFNVPPQPDGRPPFLFKPHRDDYAVPVDANDGTAKVASPVPMLGGYNADEMTDFSVRTSSDFEKAVRRRYGPSADRILALYPHATDAEVAASNLLISRDRYMTGLILWSQARTRASGQPVHAYLYDHHYPPARGGMAWGAFHTSGLPYVFGQLGHGERTFTAADAAISRQWQDRLLAFMRSGNPSIKGGAWPRVTLASTSVMVIGDKPGMRPAVSSPARFEAFRAYAAAGGSLGLM</sequence>
<proteinExistence type="inferred from homology"/>
<comment type="caution">
    <text evidence="5">The sequence shown here is derived from an EMBL/GenBank/DDBJ whole genome shotgun (WGS) entry which is preliminary data.</text>
</comment>
<evidence type="ECO:0000256" key="3">
    <source>
        <dbReference type="RuleBase" id="RU361235"/>
    </source>
</evidence>
<reference evidence="5 6" key="1">
    <citation type="submission" date="2024-03" db="EMBL/GenBank/DDBJ databases">
        <authorList>
            <person name="Jo J.-H."/>
        </authorList>
    </citation>
    <scope>NUCLEOTIDE SEQUENCE [LARGE SCALE GENOMIC DNA]</scope>
    <source>
        <strain evidence="5 6">AS3R-12</strain>
    </source>
</reference>
<dbReference type="EC" id="3.1.1.-" evidence="3"/>
<dbReference type="PROSITE" id="PS00122">
    <property type="entry name" value="CARBOXYLESTERASE_B_1"/>
    <property type="match status" value="1"/>
</dbReference>
<evidence type="ECO:0000256" key="2">
    <source>
        <dbReference type="ARBA" id="ARBA00022801"/>
    </source>
</evidence>
<dbReference type="SUPFAM" id="SSF53474">
    <property type="entry name" value="alpha/beta-Hydrolases"/>
    <property type="match status" value="1"/>
</dbReference>
<keyword evidence="2 3" id="KW-0378">Hydrolase</keyword>
<feature type="chain" id="PRO_5044981425" description="Carboxylic ester hydrolase" evidence="3">
    <location>
        <begin position="20"/>
        <end position="519"/>
    </location>
</feature>
<keyword evidence="6" id="KW-1185">Reference proteome</keyword>
<feature type="signal peptide" evidence="3">
    <location>
        <begin position="1"/>
        <end position="19"/>
    </location>
</feature>
<gene>
    <name evidence="5" type="ORF">WG900_07910</name>
</gene>
<evidence type="ECO:0000256" key="1">
    <source>
        <dbReference type="ARBA" id="ARBA00005964"/>
    </source>
</evidence>
<dbReference type="PROSITE" id="PS00941">
    <property type="entry name" value="CARBOXYLESTERASE_B_2"/>
    <property type="match status" value="1"/>
</dbReference>
<name>A0ABU8S7A0_9SPHN</name>